<keyword evidence="2" id="KW-0862">Zinc</keyword>
<dbReference type="SUPFAM" id="SSF53927">
    <property type="entry name" value="Cytidine deaminase-like"/>
    <property type="match status" value="1"/>
</dbReference>
<dbReference type="InterPro" id="IPR002125">
    <property type="entry name" value="CMP_dCMP_dom"/>
</dbReference>
<dbReference type="Gene3D" id="3.40.140.10">
    <property type="entry name" value="Cytidine Deaminase, domain 2"/>
    <property type="match status" value="1"/>
</dbReference>
<dbReference type="GO" id="GO:0016787">
    <property type="term" value="F:hydrolase activity"/>
    <property type="evidence" value="ECO:0007669"/>
    <property type="project" value="InterPro"/>
</dbReference>
<sequence>MESPPDQAAAAAARQDKEQRDYRLIAKAVDEAYRAVECDGGGYPFGAVVVHGGGDDEVVSSSHNSVRKDADPSAHAEVTAIRQACKKLGKTSLAGCEIYTSCEPCPMCLGLIRLAKIKSELKVTTVCNDVYRRWCTEPSRRSPLPPGSTASSQRSSESTTRNPAWR</sequence>
<feature type="domain" description="CMP/dCMP-type deaminase" evidence="4">
    <location>
        <begin position="19"/>
        <end position="137"/>
    </location>
</feature>
<keyword evidence="6" id="KW-1185">Reference proteome</keyword>
<reference evidence="5" key="2">
    <citation type="submission" date="2019-07" db="EMBL/GenBank/DDBJ databases">
        <authorList>
            <person name="Seetharam A."/>
            <person name="Woodhouse M."/>
            <person name="Cannon E."/>
        </authorList>
    </citation>
    <scope>NUCLEOTIDE SEQUENCE [LARGE SCALE GENOMIC DNA]</scope>
    <source>
        <strain evidence="5">cv. B73</strain>
    </source>
</reference>
<evidence type="ECO:0007829" key="7">
    <source>
        <dbReference type="PeptideAtlas" id="A0A804Q768"/>
    </source>
</evidence>
<protein>
    <recommendedName>
        <fullName evidence="4">CMP/dCMP-type deaminase domain-containing protein</fullName>
    </recommendedName>
</protein>
<name>A0A804Q768_MAIZE</name>
<accession>A0A804Q768</accession>
<gene>
    <name evidence="5" type="primary">LOC100280947</name>
</gene>
<dbReference type="Gramene" id="Zm00001eb304260_T002">
    <property type="protein sequence ID" value="Zm00001eb304260_P002"/>
    <property type="gene ID" value="Zm00001eb304260"/>
</dbReference>
<evidence type="ECO:0000313" key="6">
    <source>
        <dbReference type="Proteomes" id="UP000007305"/>
    </source>
</evidence>
<dbReference type="CDD" id="cd01285">
    <property type="entry name" value="nucleoside_deaminase"/>
    <property type="match status" value="1"/>
</dbReference>
<dbReference type="PANTHER" id="PTHR11079:SF163">
    <property type="entry name" value="CYTIDINE_DEOXYCYTIDYLATE DEAMINASE FAMILY PROTEIN"/>
    <property type="match status" value="1"/>
</dbReference>
<dbReference type="PROSITE" id="PS51747">
    <property type="entry name" value="CYT_DCMP_DEAMINASES_2"/>
    <property type="match status" value="1"/>
</dbReference>
<dbReference type="PROSITE" id="PS00903">
    <property type="entry name" value="CYT_DCMP_DEAMINASES_1"/>
    <property type="match status" value="1"/>
</dbReference>
<evidence type="ECO:0000259" key="4">
    <source>
        <dbReference type="PROSITE" id="PS51747"/>
    </source>
</evidence>
<evidence type="ECO:0000313" key="5">
    <source>
        <dbReference type="EnsemblPlants" id="Zm00001eb304260_P002"/>
    </source>
</evidence>
<feature type="region of interest" description="Disordered" evidence="3">
    <location>
        <begin position="138"/>
        <end position="166"/>
    </location>
</feature>
<keyword evidence="1" id="KW-0479">Metal-binding</keyword>
<dbReference type="EnsemblPlants" id="Zm00001eb304260_T002">
    <property type="protein sequence ID" value="Zm00001eb304260_P002"/>
    <property type="gene ID" value="Zm00001eb304260"/>
</dbReference>
<dbReference type="AlphaFoldDB" id="A0A804Q768"/>
<dbReference type="InterPro" id="IPR016193">
    <property type="entry name" value="Cytidine_deaminase-like"/>
</dbReference>
<dbReference type="Proteomes" id="UP000007305">
    <property type="component" value="Chromosome 7"/>
</dbReference>
<evidence type="ECO:0000256" key="2">
    <source>
        <dbReference type="ARBA" id="ARBA00022833"/>
    </source>
</evidence>
<reference evidence="5" key="3">
    <citation type="submission" date="2021-05" db="UniProtKB">
        <authorList>
            <consortium name="EnsemblPlants"/>
        </authorList>
    </citation>
    <scope>IDENTIFICATION</scope>
    <source>
        <strain evidence="5">cv. B73</strain>
    </source>
</reference>
<keyword evidence="7" id="KW-1267">Proteomics identification</keyword>
<dbReference type="Pfam" id="PF00383">
    <property type="entry name" value="dCMP_cyt_deam_1"/>
    <property type="match status" value="1"/>
</dbReference>
<dbReference type="InterPro" id="IPR016192">
    <property type="entry name" value="APOBEC/CMP_deaminase_Zn-bd"/>
</dbReference>
<dbReference type="GO" id="GO:0008270">
    <property type="term" value="F:zinc ion binding"/>
    <property type="evidence" value="ECO:0007669"/>
    <property type="project" value="InterPro"/>
</dbReference>
<reference evidence="6" key="1">
    <citation type="submission" date="2015-12" db="EMBL/GenBank/DDBJ databases">
        <title>Update maize B73 reference genome by single molecule sequencing technologies.</title>
        <authorList>
            <consortium name="Maize Genome Sequencing Project"/>
            <person name="Ware D."/>
        </authorList>
    </citation>
    <scope>NUCLEOTIDE SEQUENCE [LARGE SCALE GENOMIC DNA]</scope>
    <source>
        <strain evidence="6">cv. B73</strain>
    </source>
</reference>
<dbReference type="PANTHER" id="PTHR11079">
    <property type="entry name" value="CYTOSINE DEAMINASE FAMILY MEMBER"/>
    <property type="match status" value="1"/>
</dbReference>
<proteinExistence type="evidence at protein level"/>
<organism evidence="5 6">
    <name type="scientific">Zea mays</name>
    <name type="common">Maize</name>
    <dbReference type="NCBI Taxonomy" id="4577"/>
    <lineage>
        <taxon>Eukaryota</taxon>
        <taxon>Viridiplantae</taxon>
        <taxon>Streptophyta</taxon>
        <taxon>Embryophyta</taxon>
        <taxon>Tracheophyta</taxon>
        <taxon>Spermatophyta</taxon>
        <taxon>Magnoliopsida</taxon>
        <taxon>Liliopsida</taxon>
        <taxon>Poales</taxon>
        <taxon>Poaceae</taxon>
        <taxon>PACMAD clade</taxon>
        <taxon>Panicoideae</taxon>
        <taxon>Andropogonodae</taxon>
        <taxon>Andropogoneae</taxon>
        <taxon>Tripsacinae</taxon>
        <taxon>Zea</taxon>
    </lineage>
</organism>
<feature type="compositionally biased region" description="Low complexity" evidence="3">
    <location>
        <begin position="148"/>
        <end position="160"/>
    </location>
</feature>
<evidence type="ECO:0000256" key="3">
    <source>
        <dbReference type="SAM" id="MobiDB-lite"/>
    </source>
</evidence>
<evidence type="ECO:0000256" key="1">
    <source>
        <dbReference type="ARBA" id="ARBA00022723"/>
    </source>
</evidence>
<dbReference type="OrthoDB" id="408702at2759"/>